<name>A0AA39NBQ0_ARMTA</name>
<proteinExistence type="predicted"/>
<dbReference type="EMBL" id="JAUEPS010000009">
    <property type="protein sequence ID" value="KAK0462666.1"/>
    <property type="molecule type" value="Genomic_DNA"/>
</dbReference>
<evidence type="ECO:0000313" key="2">
    <source>
        <dbReference type="Proteomes" id="UP001175211"/>
    </source>
</evidence>
<evidence type="ECO:0000313" key="1">
    <source>
        <dbReference type="EMBL" id="KAK0462666.1"/>
    </source>
</evidence>
<gene>
    <name evidence="1" type="ORF">EV420DRAFT_1477357</name>
</gene>
<protein>
    <submittedName>
        <fullName evidence="1">Uncharacterized protein</fullName>
    </submittedName>
</protein>
<organism evidence="1 2">
    <name type="scientific">Armillaria tabescens</name>
    <name type="common">Ringless honey mushroom</name>
    <name type="synonym">Agaricus tabescens</name>
    <dbReference type="NCBI Taxonomy" id="1929756"/>
    <lineage>
        <taxon>Eukaryota</taxon>
        <taxon>Fungi</taxon>
        <taxon>Dikarya</taxon>
        <taxon>Basidiomycota</taxon>
        <taxon>Agaricomycotina</taxon>
        <taxon>Agaricomycetes</taxon>
        <taxon>Agaricomycetidae</taxon>
        <taxon>Agaricales</taxon>
        <taxon>Marasmiineae</taxon>
        <taxon>Physalacriaceae</taxon>
        <taxon>Desarmillaria</taxon>
    </lineage>
</organism>
<dbReference type="GeneID" id="85352960"/>
<dbReference type="Proteomes" id="UP001175211">
    <property type="component" value="Unassembled WGS sequence"/>
</dbReference>
<dbReference type="AlphaFoldDB" id="A0AA39NBQ0"/>
<keyword evidence="2" id="KW-1185">Reference proteome</keyword>
<sequence>MSDTPEDEQYDSAYLRRYFAQSSKIQQFFFIRNRLKDIRNAASTDESACCNSVMSALAWNPLVSPKLATELQWHIIRMVSSISSLKMMWLFTRDNLHNDSIELWRMRYGFSNTVGDSFNIGTAVLSELAIYQDNEIFMDPIGGQSLFQYAIFCMGGDIEGRLPLHIRTDESFYRGIDRRFVTRLRIHFGDATMADQQAWEQFGRHVTDLTVGASPYSSVQISLFGHVFMVDGIFFPYFERGSLTGGFGGDLHIAFVSKTVLVEPPLVEEQSLYGGTYRFAFIYELKRWYMPVIVIMTMYYYFQEVTYQILLSHLSYHRLVLKAEKHAEQELSI</sequence>
<comment type="caution">
    <text evidence="1">The sequence shown here is derived from an EMBL/GenBank/DDBJ whole genome shotgun (WGS) entry which is preliminary data.</text>
</comment>
<reference evidence="1" key="1">
    <citation type="submission" date="2023-06" db="EMBL/GenBank/DDBJ databases">
        <authorList>
            <consortium name="Lawrence Berkeley National Laboratory"/>
            <person name="Ahrendt S."/>
            <person name="Sahu N."/>
            <person name="Indic B."/>
            <person name="Wong-Bajracharya J."/>
            <person name="Merenyi Z."/>
            <person name="Ke H.-M."/>
            <person name="Monk M."/>
            <person name="Kocsube S."/>
            <person name="Drula E."/>
            <person name="Lipzen A."/>
            <person name="Balint B."/>
            <person name="Henrissat B."/>
            <person name="Andreopoulos B."/>
            <person name="Martin F.M."/>
            <person name="Harder C.B."/>
            <person name="Rigling D."/>
            <person name="Ford K.L."/>
            <person name="Foster G.D."/>
            <person name="Pangilinan J."/>
            <person name="Papanicolaou A."/>
            <person name="Barry K."/>
            <person name="LaButti K."/>
            <person name="Viragh M."/>
            <person name="Koriabine M."/>
            <person name="Yan M."/>
            <person name="Riley R."/>
            <person name="Champramary S."/>
            <person name="Plett K.L."/>
            <person name="Tsai I.J."/>
            <person name="Slot J."/>
            <person name="Sipos G."/>
            <person name="Plett J."/>
            <person name="Nagy L.G."/>
            <person name="Grigoriev I.V."/>
        </authorList>
    </citation>
    <scope>NUCLEOTIDE SEQUENCE</scope>
    <source>
        <strain evidence="1">CCBAS 213</strain>
    </source>
</reference>
<accession>A0AA39NBQ0</accession>
<dbReference type="RefSeq" id="XP_060334278.1">
    <property type="nucleotide sequence ID" value="XM_060469412.1"/>
</dbReference>